<gene>
    <name evidence="1" type="primary">204</name>
    <name evidence="1" type="ORF">SEA_WOFFORD_204</name>
</gene>
<keyword evidence="2" id="KW-1185">Reference proteome</keyword>
<dbReference type="EMBL" id="MH576968">
    <property type="protein sequence ID" value="AXH67346.1"/>
    <property type="molecule type" value="Genomic_DNA"/>
</dbReference>
<evidence type="ECO:0000313" key="2">
    <source>
        <dbReference type="Proteomes" id="UP000260216"/>
    </source>
</evidence>
<accession>A0A345MA25</accession>
<dbReference type="GeneID" id="55609612"/>
<protein>
    <submittedName>
        <fullName evidence="1">Uncharacterized protein</fullName>
    </submittedName>
</protein>
<reference evidence="1 2" key="1">
    <citation type="submission" date="2018-07" db="EMBL/GenBank/DDBJ databases">
        <authorList>
            <person name="Wofford K.M."/>
            <person name="Typhair T.J."/>
            <person name="Gonzales M.A."/>
            <person name="Castillo J.C."/>
            <person name="Smith B.R."/>
            <person name="Klug H.M."/>
            <person name="Hughes L.E."/>
            <person name="Garlena R.A."/>
            <person name="Russell D.A."/>
            <person name="Pope W.H."/>
            <person name="Jacobs-Sera D."/>
            <person name="Hatfull G.F."/>
        </authorList>
    </citation>
    <scope>NUCLEOTIDE SEQUENCE [LARGE SCALE GENOMIC DNA]</scope>
</reference>
<dbReference type="KEGG" id="vg:55609612"/>
<name>A0A345MA25_9CAUD</name>
<dbReference type="Proteomes" id="UP000260216">
    <property type="component" value="Segment"/>
</dbReference>
<dbReference type="RefSeq" id="YP_009839853.1">
    <property type="nucleotide sequence ID" value="NC_048722.1"/>
</dbReference>
<sequence length="63" mass="7057">MNPRKMAADAVKNKKCVKLNAYVGCGKSIDPDTEFNDQTSAQEYMITGLCQSCQDRFYGDLDE</sequence>
<organism evidence="1 2">
    <name type="scientific">Streptomyces phage Wofford</name>
    <dbReference type="NCBI Taxonomy" id="2283267"/>
    <lineage>
        <taxon>Viruses</taxon>
        <taxon>Duplodnaviria</taxon>
        <taxon>Heunggongvirae</taxon>
        <taxon>Uroviricota</taxon>
        <taxon>Caudoviricetes</taxon>
        <taxon>Stanwilliamsviridae</taxon>
        <taxon>Boydwoodruffvirinae</taxon>
        <taxon>Karimacvirus</taxon>
        <taxon>Karimacvirus wofford</taxon>
        <taxon>Streptomyces virus Wofford</taxon>
    </lineage>
</organism>
<evidence type="ECO:0000313" key="1">
    <source>
        <dbReference type="EMBL" id="AXH67346.1"/>
    </source>
</evidence>
<proteinExistence type="predicted"/>